<evidence type="ECO:0000259" key="14">
    <source>
        <dbReference type="PROSITE" id="PS51352"/>
    </source>
</evidence>
<feature type="domain" description="Thioredoxin" evidence="14">
    <location>
        <begin position="3"/>
        <end position="156"/>
    </location>
</feature>
<keyword evidence="4 15" id="KW-0575">Peroxidase</keyword>
<sequence length="156" mass="17387">MSTVIGAPAPDFTLPAPGGKQVALSELKGKHVLLYFYPKDMTPGCTTQACDLRDRHPEVTGLNTVVLGISPDPVKRHETFAAKHELPFTLLSDEDHEISELYGVWKLKQMYGKQFMGIERSTFLIDKNGVLAREWRKVKVAGHADEVVEAIRELEA</sequence>
<evidence type="ECO:0000256" key="7">
    <source>
        <dbReference type="ARBA" id="ARBA00023157"/>
    </source>
</evidence>
<comment type="similarity">
    <text evidence="10">Belongs to the peroxiredoxin family. BCP/PrxQ subfamily.</text>
</comment>
<comment type="catalytic activity">
    <reaction evidence="12">
        <text>a hydroperoxide + [thioredoxin]-dithiol = an alcohol + [thioredoxin]-disulfide + H2O</text>
        <dbReference type="Rhea" id="RHEA:62620"/>
        <dbReference type="Rhea" id="RHEA-COMP:10698"/>
        <dbReference type="Rhea" id="RHEA-COMP:10700"/>
        <dbReference type="ChEBI" id="CHEBI:15377"/>
        <dbReference type="ChEBI" id="CHEBI:29950"/>
        <dbReference type="ChEBI" id="CHEBI:30879"/>
        <dbReference type="ChEBI" id="CHEBI:35924"/>
        <dbReference type="ChEBI" id="CHEBI:50058"/>
        <dbReference type="EC" id="1.11.1.24"/>
    </reaction>
</comment>
<dbReference type="InterPro" id="IPR036249">
    <property type="entry name" value="Thioredoxin-like_sf"/>
</dbReference>
<dbReference type="GO" id="GO:0005737">
    <property type="term" value="C:cytoplasm"/>
    <property type="evidence" value="ECO:0007669"/>
    <property type="project" value="TreeGrafter"/>
</dbReference>
<dbReference type="PIRSF" id="PIRSF000239">
    <property type="entry name" value="AHPC"/>
    <property type="match status" value="1"/>
</dbReference>
<feature type="active site" description="Cysteine sulfenic acid (-SOH) intermediate; for peroxidase activity" evidence="13">
    <location>
        <position position="45"/>
    </location>
</feature>
<evidence type="ECO:0000313" key="16">
    <source>
        <dbReference type="Proteomes" id="UP000249522"/>
    </source>
</evidence>
<dbReference type="InterPro" id="IPR013766">
    <property type="entry name" value="Thioredoxin_domain"/>
</dbReference>
<evidence type="ECO:0000256" key="11">
    <source>
        <dbReference type="ARBA" id="ARBA00041373"/>
    </source>
</evidence>
<proteinExistence type="inferred from homology"/>
<evidence type="ECO:0000256" key="2">
    <source>
        <dbReference type="ARBA" id="ARBA00011245"/>
    </source>
</evidence>
<comment type="function">
    <text evidence="1">Thiol-specific peroxidase that catalyzes the reduction of hydrogen peroxide and organic hydroperoxides to water and alcohols, respectively. Plays a role in cell protection against oxidative stress by detoxifying peroxides and as sensor of hydrogen peroxide-mediated signaling events.</text>
</comment>
<dbReference type="EC" id="1.11.1.24" evidence="3"/>
<evidence type="ECO:0000256" key="12">
    <source>
        <dbReference type="ARBA" id="ARBA00049091"/>
    </source>
</evidence>
<dbReference type="Proteomes" id="UP000249522">
    <property type="component" value="Unassembled WGS sequence"/>
</dbReference>
<dbReference type="PANTHER" id="PTHR42801:SF4">
    <property type="entry name" value="AHPC_TSA FAMILY PROTEIN"/>
    <property type="match status" value="1"/>
</dbReference>
<comment type="caution">
    <text evidence="15">The sequence shown here is derived from an EMBL/GenBank/DDBJ whole genome shotgun (WGS) entry which is preliminary data.</text>
</comment>
<evidence type="ECO:0000256" key="9">
    <source>
        <dbReference type="ARBA" id="ARBA00032824"/>
    </source>
</evidence>
<dbReference type="Pfam" id="PF00578">
    <property type="entry name" value="AhpC-TSA"/>
    <property type="match status" value="1"/>
</dbReference>
<dbReference type="FunFam" id="3.40.30.10:FF:000007">
    <property type="entry name" value="Thioredoxin-dependent thiol peroxidase"/>
    <property type="match status" value="1"/>
</dbReference>
<keyword evidence="8" id="KW-0676">Redox-active center</keyword>
<dbReference type="EMBL" id="QKRB01000044">
    <property type="protein sequence ID" value="PZD95535.1"/>
    <property type="molecule type" value="Genomic_DNA"/>
</dbReference>
<evidence type="ECO:0000256" key="10">
    <source>
        <dbReference type="ARBA" id="ARBA00038489"/>
    </source>
</evidence>
<dbReference type="RefSeq" id="WP_111147165.1">
    <property type="nucleotide sequence ID" value="NZ_QKRB01000044.1"/>
</dbReference>
<dbReference type="GO" id="GO:0045454">
    <property type="term" value="P:cell redox homeostasis"/>
    <property type="evidence" value="ECO:0007669"/>
    <property type="project" value="TreeGrafter"/>
</dbReference>
<evidence type="ECO:0000256" key="8">
    <source>
        <dbReference type="ARBA" id="ARBA00023284"/>
    </source>
</evidence>
<evidence type="ECO:0000256" key="3">
    <source>
        <dbReference type="ARBA" id="ARBA00013017"/>
    </source>
</evidence>
<dbReference type="GO" id="GO:0034599">
    <property type="term" value="P:cellular response to oxidative stress"/>
    <property type="evidence" value="ECO:0007669"/>
    <property type="project" value="TreeGrafter"/>
</dbReference>
<accession>A0A2W1LKW4</accession>
<gene>
    <name evidence="15" type="ORF">DNH61_13480</name>
</gene>
<keyword evidence="5" id="KW-0049">Antioxidant</keyword>
<dbReference type="CDD" id="cd03017">
    <property type="entry name" value="PRX_BCP"/>
    <property type="match status" value="1"/>
</dbReference>
<dbReference type="PANTHER" id="PTHR42801">
    <property type="entry name" value="THIOREDOXIN-DEPENDENT PEROXIDE REDUCTASE"/>
    <property type="match status" value="1"/>
</dbReference>
<name>A0A2W1LKW4_9BACL</name>
<dbReference type="InterPro" id="IPR024706">
    <property type="entry name" value="Peroxiredoxin_AhpC-typ"/>
</dbReference>
<evidence type="ECO:0000256" key="1">
    <source>
        <dbReference type="ARBA" id="ARBA00003330"/>
    </source>
</evidence>
<dbReference type="InterPro" id="IPR000866">
    <property type="entry name" value="AhpC/TSA"/>
</dbReference>
<comment type="subunit">
    <text evidence="2">Monomer.</text>
</comment>
<keyword evidence="16" id="KW-1185">Reference proteome</keyword>
<protein>
    <recommendedName>
        <fullName evidence="3">thioredoxin-dependent peroxiredoxin</fullName>
        <ecNumber evidence="3">1.11.1.24</ecNumber>
    </recommendedName>
    <alternativeName>
        <fullName evidence="11">Bacterioferritin comigratory protein</fullName>
    </alternativeName>
    <alternativeName>
        <fullName evidence="9">Thioredoxin peroxidase</fullName>
    </alternativeName>
</protein>
<dbReference type="InterPro" id="IPR050924">
    <property type="entry name" value="Peroxiredoxin_BCP/PrxQ"/>
</dbReference>
<evidence type="ECO:0000256" key="13">
    <source>
        <dbReference type="PIRSR" id="PIRSR000239-1"/>
    </source>
</evidence>
<dbReference type="Gene3D" id="3.40.30.10">
    <property type="entry name" value="Glutaredoxin"/>
    <property type="match status" value="1"/>
</dbReference>
<dbReference type="NCBIfam" id="NF006960">
    <property type="entry name" value="PRK09437.1"/>
    <property type="match status" value="1"/>
</dbReference>
<dbReference type="OrthoDB" id="9812811at2"/>
<evidence type="ECO:0000256" key="5">
    <source>
        <dbReference type="ARBA" id="ARBA00022862"/>
    </source>
</evidence>
<organism evidence="15 16">
    <name type="scientific">Paenibacillus sambharensis</name>
    <dbReference type="NCBI Taxonomy" id="1803190"/>
    <lineage>
        <taxon>Bacteria</taxon>
        <taxon>Bacillati</taxon>
        <taxon>Bacillota</taxon>
        <taxon>Bacilli</taxon>
        <taxon>Bacillales</taxon>
        <taxon>Paenibacillaceae</taxon>
        <taxon>Paenibacillus</taxon>
    </lineage>
</organism>
<dbReference type="SUPFAM" id="SSF52833">
    <property type="entry name" value="Thioredoxin-like"/>
    <property type="match status" value="1"/>
</dbReference>
<evidence type="ECO:0000313" key="15">
    <source>
        <dbReference type="EMBL" id="PZD95535.1"/>
    </source>
</evidence>
<dbReference type="GO" id="GO:0008379">
    <property type="term" value="F:thioredoxin peroxidase activity"/>
    <property type="evidence" value="ECO:0007669"/>
    <property type="project" value="TreeGrafter"/>
</dbReference>
<reference evidence="15 16" key="1">
    <citation type="submission" date="2018-06" db="EMBL/GenBank/DDBJ databases">
        <title>Paenibacillus imtechensis sp. nov.</title>
        <authorList>
            <person name="Pinnaka A.K."/>
            <person name="Singh H."/>
            <person name="Kaur M."/>
        </authorList>
    </citation>
    <scope>NUCLEOTIDE SEQUENCE [LARGE SCALE GENOMIC DNA]</scope>
    <source>
        <strain evidence="15 16">SMB1</strain>
    </source>
</reference>
<dbReference type="AlphaFoldDB" id="A0A2W1LKW4"/>
<evidence type="ECO:0000256" key="4">
    <source>
        <dbReference type="ARBA" id="ARBA00022559"/>
    </source>
</evidence>
<keyword evidence="7" id="KW-1015">Disulfide bond</keyword>
<evidence type="ECO:0000256" key="6">
    <source>
        <dbReference type="ARBA" id="ARBA00023002"/>
    </source>
</evidence>
<keyword evidence="6" id="KW-0560">Oxidoreductase</keyword>
<dbReference type="PROSITE" id="PS51352">
    <property type="entry name" value="THIOREDOXIN_2"/>
    <property type="match status" value="1"/>
</dbReference>